<dbReference type="InterPro" id="IPR047272">
    <property type="entry name" value="S49_SppA_C"/>
</dbReference>
<dbReference type="Gene3D" id="6.20.330.10">
    <property type="match status" value="1"/>
</dbReference>
<dbReference type="NCBIfam" id="TIGR00705">
    <property type="entry name" value="SppA_67K"/>
    <property type="match status" value="1"/>
</dbReference>
<evidence type="ECO:0000256" key="2">
    <source>
        <dbReference type="ARBA" id="ARBA00008683"/>
    </source>
</evidence>
<dbReference type="STRING" id="740709.A10D4_01942"/>
<name>K2KWU0_9GAMM</name>
<evidence type="ECO:0000256" key="4">
    <source>
        <dbReference type="ARBA" id="ARBA00022801"/>
    </source>
</evidence>
<dbReference type="GO" id="GO:0008236">
    <property type="term" value="F:serine-type peptidase activity"/>
    <property type="evidence" value="ECO:0007669"/>
    <property type="project" value="UniProtKB-KW"/>
</dbReference>
<evidence type="ECO:0000256" key="5">
    <source>
        <dbReference type="ARBA" id="ARBA00022825"/>
    </source>
</evidence>
<feature type="active site" description="Nucleophile" evidence="7">
    <location>
        <position position="408"/>
    </location>
</feature>
<evidence type="ECO:0000256" key="1">
    <source>
        <dbReference type="ARBA" id="ARBA00004370"/>
    </source>
</evidence>
<sequence>MRVISSFFKFLWAIINGARRLIVNLVFFAVLAIVLVLIFSEEEPLTVPDSSILVLNPVGIIVDEETWVDPVEKAFGQALGAEDETPEVLLSDLVNAINRARDDDRIGAIYLNLENLMGGGISKLQRIGAALDQFRTSGKPIIAHGDNFSQTQYYLASYADDLSLNPLGMVEFNGFNYTQLYFKELLDKLHIKPYIFKVGQYKSAVEPFTRNDMSEQAREANKVVFDDLWQAFKADITSHRALTDAISSGQQAPYMEALRAANGDFAQMAVDNGLVDALKTSEAVRTELINLSGYDKDEESFRGIGFKHYLAATDQDEGFGADNRDQIAVIVARGSIVPGYQKPGMIGGDSTAEQLRDARLNKHTKAVVFRIDSPGGSGFASEKIRQQVLELKRAGIPVVVSMSSVAASGGYWIAADADEIFAAPTTITGSIGVFGVVMTFEDSLAQIGVHSDQVNTTELSGMTTVKALNESQQEMFQLSVESAYEQFINLVANARGMTPAAVHEIAQGRIWTGRQALELGLVDELGGFDDAVAKAAELAAIDSYRLQTYQPELTAREQFIAELFGESASLLGVSPLASDSSPWLLQQLRQVASSADELKTFSDPRAVYAYCTLCPAVQ</sequence>
<keyword evidence="5" id="KW-0720">Serine protease</keyword>
<comment type="subcellular location">
    <subcellularLocation>
        <location evidence="1">Membrane</location>
    </subcellularLocation>
</comment>
<keyword evidence="11" id="KW-1185">Reference proteome</keyword>
<feature type="active site" description="Proton donor/acceptor" evidence="7">
    <location>
        <position position="202"/>
    </location>
</feature>
<dbReference type="PANTHER" id="PTHR33209:SF1">
    <property type="entry name" value="PEPTIDASE S49 DOMAIN-CONTAINING PROTEIN"/>
    <property type="match status" value="1"/>
</dbReference>
<reference evidence="10 11" key="1">
    <citation type="journal article" date="2012" name="J. Bacteriol.">
        <title>Genome Sequence of Idiomarina xiamenensis Type Strain 10-D-4.</title>
        <authorList>
            <person name="Lai Q."/>
            <person name="Wang L."/>
            <person name="Wang W."/>
            <person name="Shao Z."/>
        </authorList>
    </citation>
    <scope>NUCLEOTIDE SEQUENCE [LARGE SCALE GENOMIC DNA]</scope>
    <source>
        <strain evidence="10 11">10-D-4</strain>
    </source>
</reference>
<feature type="transmembrane region" description="Helical" evidence="8">
    <location>
        <begin position="21"/>
        <end position="40"/>
    </location>
</feature>
<dbReference type="SUPFAM" id="SSF52096">
    <property type="entry name" value="ClpP/crotonase"/>
    <property type="match status" value="2"/>
</dbReference>
<dbReference type="PANTHER" id="PTHR33209">
    <property type="entry name" value="PROTEASE 4"/>
    <property type="match status" value="1"/>
</dbReference>
<comment type="caution">
    <text evidence="10">The sequence shown here is derived from an EMBL/GenBank/DDBJ whole genome shotgun (WGS) entry which is preliminary data.</text>
</comment>
<dbReference type="Proteomes" id="UP000014115">
    <property type="component" value="Unassembled WGS sequence"/>
</dbReference>
<dbReference type="CDD" id="cd07018">
    <property type="entry name" value="S49_SppA_67K_type"/>
    <property type="match status" value="1"/>
</dbReference>
<evidence type="ECO:0000313" key="10">
    <source>
        <dbReference type="EMBL" id="EKE86964.1"/>
    </source>
</evidence>
<dbReference type="PIRSF" id="PIRSF001217">
    <property type="entry name" value="Protease_4_SppA"/>
    <property type="match status" value="1"/>
</dbReference>
<dbReference type="EMBL" id="AMRG01000002">
    <property type="protein sequence ID" value="EKE86964.1"/>
    <property type="molecule type" value="Genomic_DNA"/>
</dbReference>
<keyword evidence="4" id="KW-0378">Hydrolase</keyword>
<dbReference type="AlphaFoldDB" id="K2KWU0"/>
<feature type="domain" description="Peptidase S49" evidence="9">
    <location>
        <begin position="134"/>
        <end position="291"/>
    </location>
</feature>
<gene>
    <name evidence="10" type="ORF">A10D4_01942</name>
</gene>
<comment type="similarity">
    <text evidence="2">Belongs to the peptidase S49 family.</text>
</comment>
<dbReference type="NCBIfam" id="TIGR00706">
    <property type="entry name" value="SppA_dom"/>
    <property type="match status" value="1"/>
</dbReference>
<evidence type="ECO:0000256" key="7">
    <source>
        <dbReference type="PIRSR" id="PIRSR001217-1"/>
    </source>
</evidence>
<organism evidence="10 11">
    <name type="scientific">Idiomarina xiamenensis 10-D-4</name>
    <dbReference type="NCBI Taxonomy" id="740709"/>
    <lineage>
        <taxon>Bacteria</taxon>
        <taxon>Pseudomonadati</taxon>
        <taxon>Pseudomonadota</taxon>
        <taxon>Gammaproteobacteria</taxon>
        <taxon>Alteromonadales</taxon>
        <taxon>Idiomarinaceae</taxon>
        <taxon>Idiomarina</taxon>
    </lineage>
</organism>
<dbReference type="CDD" id="cd07023">
    <property type="entry name" value="S49_Sppa_N_C"/>
    <property type="match status" value="1"/>
</dbReference>
<dbReference type="eggNOG" id="COG0616">
    <property type="taxonomic scope" value="Bacteria"/>
</dbReference>
<evidence type="ECO:0000256" key="3">
    <source>
        <dbReference type="ARBA" id="ARBA00022670"/>
    </source>
</evidence>
<dbReference type="PATRIC" id="fig|740709.3.peg.391"/>
<protein>
    <submittedName>
        <fullName evidence="10">Serine protease</fullName>
    </submittedName>
</protein>
<accession>K2KWU0</accession>
<keyword evidence="8" id="KW-1133">Transmembrane helix</keyword>
<dbReference type="InterPro" id="IPR029045">
    <property type="entry name" value="ClpP/crotonase-like_dom_sf"/>
</dbReference>
<evidence type="ECO:0000256" key="8">
    <source>
        <dbReference type="SAM" id="Phobius"/>
    </source>
</evidence>
<dbReference type="InterPro" id="IPR047217">
    <property type="entry name" value="S49_SppA_67K_type_N"/>
</dbReference>
<dbReference type="GO" id="GO:0016020">
    <property type="term" value="C:membrane"/>
    <property type="evidence" value="ECO:0007669"/>
    <property type="project" value="UniProtKB-SubCell"/>
</dbReference>
<keyword evidence="8" id="KW-0812">Transmembrane</keyword>
<dbReference type="RefSeq" id="WP_008487383.1">
    <property type="nucleotide sequence ID" value="NZ_AMRG01000002.1"/>
</dbReference>
<dbReference type="InterPro" id="IPR002142">
    <property type="entry name" value="Peptidase_S49"/>
</dbReference>
<dbReference type="Pfam" id="PF01343">
    <property type="entry name" value="Peptidase_S49"/>
    <property type="match status" value="2"/>
</dbReference>
<keyword evidence="6 8" id="KW-0472">Membrane</keyword>
<evidence type="ECO:0000259" key="9">
    <source>
        <dbReference type="Pfam" id="PF01343"/>
    </source>
</evidence>
<dbReference type="Gene3D" id="3.90.226.10">
    <property type="entry name" value="2-enoyl-CoA Hydratase, Chain A, domain 1"/>
    <property type="match status" value="3"/>
</dbReference>
<keyword evidence="3 10" id="KW-0645">Protease</keyword>
<evidence type="ECO:0000313" key="11">
    <source>
        <dbReference type="Proteomes" id="UP000014115"/>
    </source>
</evidence>
<dbReference type="InterPro" id="IPR004635">
    <property type="entry name" value="Pept_S49_SppA"/>
</dbReference>
<dbReference type="InterPro" id="IPR004634">
    <property type="entry name" value="Pept_S49_pIV"/>
</dbReference>
<proteinExistence type="inferred from homology"/>
<dbReference type="GO" id="GO:0006465">
    <property type="term" value="P:signal peptide processing"/>
    <property type="evidence" value="ECO:0007669"/>
    <property type="project" value="InterPro"/>
</dbReference>
<feature type="domain" description="Peptidase S49" evidence="9">
    <location>
        <begin position="391"/>
        <end position="541"/>
    </location>
</feature>
<evidence type="ECO:0000256" key="6">
    <source>
        <dbReference type="ARBA" id="ARBA00023136"/>
    </source>
</evidence>